<reference evidence="2 3" key="1">
    <citation type="submission" date="2016-07" db="EMBL/GenBank/DDBJ databases">
        <title>Pervasive Adenine N6-methylation of Active Genes in Fungi.</title>
        <authorList>
            <consortium name="DOE Joint Genome Institute"/>
            <person name="Mondo S.J."/>
            <person name="Dannebaum R.O."/>
            <person name="Kuo R.C."/>
            <person name="Labutti K."/>
            <person name="Haridas S."/>
            <person name="Kuo A."/>
            <person name="Salamov A."/>
            <person name="Ahrendt S.R."/>
            <person name="Lipzen A."/>
            <person name="Sullivan W."/>
            <person name="Andreopoulos W.B."/>
            <person name="Clum A."/>
            <person name="Lindquist E."/>
            <person name="Daum C."/>
            <person name="Ramamoorthy G.K."/>
            <person name="Gryganskyi A."/>
            <person name="Culley D."/>
            <person name="Magnuson J.K."/>
            <person name="James T.Y."/>
            <person name="O'Malley M.A."/>
            <person name="Stajich J.E."/>
            <person name="Spatafora J.W."/>
            <person name="Visel A."/>
            <person name="Grigoriev I.V."/>
        </authorList>
    </citation>
    <scope>NUCLEOTIDE SEQUENCE [LARGE SCALE GENOMIC DNA]</scope>
    <source>
        <strain evidence="2 3">12-1054</strain>
    </source>
</reference>
<evidence type="ECO:0000313" key="3">
    <source>
        <dbReference type="Proteomes" id="UP000193685"/>
    </source>
</evidence>
<accession>A0A1Y2EV37</accession>
<evidence type="ECO:0000256" key="1">
    <source>
        <dbReference type="SAM" id="Phobius"/>
    </source>
</evidence>
<dbReference type="GeneID" id="63782884"/>
<comment type="caution">
    <text evidence="2">The sequence shown here is derived from an EMBL/GenBank/DDBJ whole genome shotgun (WGS) entry which is preliminary data.</text>
</comment>
<proteinExistence type="predicted"/>
<gene>
    <name evidence="2" type="ORF">BCR37DRAFT_175922</name>
</gene>
<dbReference type="RefSeq" id="XP_040722344.1">
    <property type="nucleotide sequence ID" value="XM_040866285.1"/>
</dbReference>
<organism evidence="2 3">
    <name type="scientific">Protomyces lactucae-debilis</name>
    <dbReference type="NCBI Taxonomy" id="2754530"/>
    <lineage>
        <taxon>Eukaryota</taxon>
        <taxon>Fungi</taxon>
        <taxon>Dikarya</taxon>
        <taxon>Ascomycota</taxon>
        <taxon>Taphrinomycotina</taxon>
        <taxon>Taphrinomycetes</taxon>
        <taxon>Taphrinales</taxon>
        <taxon>Protomycetaceae</taxon>
        <taxon>Protomyces</taxon>
    </lineage>
</organism>
<name>A0A1Y2EV37_PROLT</name>
<keyword evidence="1" id="KW-0812">Transmembrane</keyword>
<keyword evidence="3" id="KW-1185">Reference proteome</keyword>
<dbReference type="Proteomes" id="UP000193685">
    <property type="component" value="Unassembled WGS sequence"/>
</dbReference>
<dbReference type="EMBL" id="MCFI01000026">
    <property type="protein sequence ID" value="ORY75471.1"/>
    <property type="molecule type" value="Genomic_DNA"/>
</dbReference>
<dbReference type="AlphaFoldDB" id="A0A1Y2EV37"/>
<keyword evidence="1" id="KW-1133">Transmembrane helix</keyword>
<evidence type="ECO:0000313" key="2">
    <source>
        <dbReference type="EMBL" id="ORY75471.1"/>
    </source>
</evidence>
<sequence length="142" mass="15442">MPSIYASMSMYRLARLRRHYDQARRRLGRASYDCIADGPFKTCFGIVSLVSVATLMPFLLLCRSLAVPASSRTRLPSLPPSSSSSSLLLLFLLSANHTKSNSAPTGTRLGRASCFSALEESSSLSLRTQSRASVWFTACATV</sequence>
<keyword evidence="1" id="KW-0472">Membrane</keyword>
<feature type="transmembrane region" description="Helical" evidence="1">
    <location>
        <begin position="46"/>
        <end position="66"/>
    </location>
</feature>
<protein>
    <submittedName>
        <fullName evidence="2">Uncharacterized protein</fullName>
    </submittedName>
</protein>